<keyword evidence="7 10" id="KW-1133">Transmembrane helix</keyword>
<dbReference type="PANTHER" id="PTHR31646">
    <property type="entry name" value="ALPHA-1,2-MANNOSYLTRANSFERASE MNN2"/>
    <property type="match status" value="1"/>
</dbReference>
<comment type="similarity">
    <text evidence="3">Belongs to the MNN1/MNT family.</text>
</comment>
<dbReference type="SUPFAM" id="SSF53448">
    <property type="entry name" value="Nucleotide-diphospho-sugar transferases"/>
    <property type="match status" value="1"/>
</dbReference>
<evidence type="ECO:0000256" key="1">
    <source>
        <dbReference type="ARBA" id="ARBA00004323"/>
    </source>
</evidence>
<comment type="pathway">
    <text evidence="2">Protein modification; protein glycosylation.</text>
</comment>
<evidence type="ECO:0000313" key="12">
    <source>
        <dbReference type="Proteomes" id="UP001430848"/>
    </source>
</evidence>
<comment type="subcellular location">
    <subcellularLocation>
        <location evidence="1">Golgi apparatus membrane</location>
        <topology evidence="1">Single-pass type II membrane protein</topology>
    </subcellularLocation>
</comment>
<keyword evidence="5 10" id="KW-0812">Transmembrane</keyword>
<name>A0ABR1PNB1_DIAER</name>
<evidence type="ECO:0000256" key="8">
    <source>
        <dbReference type="ARBA" id="ARBA00023034"/>
    </source>
</evidence>
<keyword evidence="9 10" id="KW-0472">Membrane</keyword>
<evidence type="ECO:0000256" key="5">
    <source>
        <dbReference type="ARBA" id="ARBA00022692"/>
    </source>
</evidence>
<keyword evidence="4" id="KW-0808">Transferase</keyword>
<keyword evidence="8" id="KW-0333">Golgi apparatus</keyword>
<evidence type="ECO:0000256" key="3">
    <source>
        <dbReference type="ARBA" id="ARBA00009105"/>
    </source>
</evidence>
<evidence type="ECO:0000256" key="4">
    <source>
        <dbReference type="ARBA" id="ARBA00022679"/>
    </source>
</evidence>
<dbReference type="InterPro" id="IPR022751">
    <property type="entry name" value="Alpha_mannosyltransferase"/>
</dbReference>
<evidence type="ECO:0008006" key="13">
    <source>
        <dbReference type="Google" id="ProtNLM"/>
    </source>
</evidence>
<organism evidence="11 12">
    <name type="scientific">Diaporthe eres</name>
    <name type="common">Phomopsis oblonga</name>
    <dbReference type="NCBI Taxonomy" id="83184"/>
    <lineage>
        <taxon>Eukaryota</taxon>
        <taxon>Fungi</taxon>
        <taxon>Dikarya</taxon>
        <taxon>Ascomycota</taxon>
        <taxon>Pezizomycotina</taxon>
        <taxon>Sordariomycetes</taxon>
        <taxon>Sordariomycetidae</taxon>
        <taxon>Diaporthales</taxon>
        <taxon>Diaporthaceae</taxon>
        <taxon>Diaporthe</taxon>
        <taxon>Diaporthe eres species complex</taxon>
    </lineage>
</organism>
<evidence type="ECO:0000313" key="11">
    <source>
        <dbReference type="EMBL" id="KAK7740245.1"/>
    </source>
</evidence>
<proteinExistence type="inferred from homology"/>
<keyword evidence="12" id="KW-1185">Reference proteome</keyword>
<dbReference type="Pfam" id="PF11051">
    <property type="entry name" value="Mannosyl_trans3"/>
    <property type="match status" value="2"/>
</dbReference>
<protein>
    <recommendedName>
        <fullName evidence="13">Glycosyltransferase family 71 protein</fullName>
    </recommendedName>
</protein>
<sequence length="485" mass="55412">MPLPKSLKIIWAIVTIFVTFILISHLYTGEDQPYTLEKVDLWQPSTGTRPQYHVLQDAHQLKSADAFLSHFKAVMELPGYTIQKAKRTCRLKHGEKVNFQWEEKGSGKGWISQPAPNSEVEDRRREWQSFVGSGMIPYSKVKSSFSGRGLVVVAGNQDTLKGVEVILRSLVRLRSSIAVELHYWDDEVSEKDKKGLLKLYPRMSFNDLSGTHNIIEVKKDGAHINYQLKTAALVNSRFAEPILLDSDNIPVIDPSLLYASQTYRDFGTVFWPDAARTRPQNPAWAIFNTPCRMDEYEQESGQLLVDKTRFWYHLQLASFMSNEHGAYYGELLLGDKDTFRFAWHALKTKYGKPRRWLTSIGTVNDGFYCGHSFAQYHPDDGDDRVAFVHGGLVKTVHPEVMKWNREKGGYFRDYKRALSDRDPAVSVDVGIKLDGALYKPDHGPDFHAAMCTDMFDVEPRNLDEILPGFEQAFEEIGGYWALDRT</sequence>
<dbReference type="InterPro" id="IPR029044">
    <property type="entry name" value="Nucleotide-diphossugar_trans"/>
</dbReference>
<evidence type="ECO:0000256" key="10">
    <source>
        <dbReference type="SAM" id="Phobius"/>
    </source>
</evidence>
<dbReference type="Gene3D" id="3.90.550.10">
    <property type="entry name" value="Spore Coat Polysaccharide Biosynthesis Protein SpsA, Chain A"/>
    <property type="match status" value="1"/>
</dbReference>
<evidence type="ECO:0000256" key="7">
    <source>
        <dbReference type="ARBA" id="ARBA00022989"/>
    </source>
</evidence>
<dbReference type="PANTHER" id="PTHR31646:SF1">
    <property type="entry name" value="ALPHA-1,2-MANNOSYLTRANSFERASE MNN2"/>
    <property type="match status" value="1"/>
</dbReference>
<dbReference type="Proteomes" id="UP001430848">
    <property type="component" value="Unassembled WGS sequence"/>
</dbReference>
<evidence type="ECO:0000256" key="2">
    <source>
        <dbReference type="ARBA" id="ARBA00004922"/>
    </source>
</evidence>
<accession>A0ABR1PNB1</accession>
<feature type="transmembrane region" description="Helical" evidence="10">
    <location>
        <begin position="9"/>
        <end position="27"/>
    </location>
</feature>
<dbReference type="EMBL" id="JAKNSF020000003">
    <property type="protein sequence ID" value="KAK7740245.1"/>
    <property type="molecule type" value="Genomic_DNA"/>
</dbReference>
<keyword evidence="6" id="KW-0735">Signal-anchor</keyword>
<comment type="caution">
    <text evidence="11">The sequence shown here is derived from an EMBL/GenBank/DDBJ whole genome shotgun (WGS) entry which is preliminary data.</text>
</comment>
<reference evidence="11 12" key="1">
    <citation type="submission" date="2024-02" db="EMBL/GenBank/DDBJ databases">
        <title>De novo assembly and annotation of 12 fungi associated with fruit tree decline syndrome in Ontario, Canada.</title>
        <authorList>
            <person name="Sulman M."/>
            <person name="Ellouze W."/>
            <person name="Ilyukhin E."/>
        </authorList>
    </citation>
    <scope>NUCLEOTIDE SEQUENCE [LARGE SCALE GENOMIC DNA]</scope>
    <source>
        <strain evidence="11 12">M169</strain>
    </source>
</reference>
<evidence type="ECO:0000256" key="6">
    <source>
        <dbReference type="ARBA" id="ARBA00022968"/>
    </source>
</evidence>
<evidence type="ECO:0000256" key="9">
    <source>
        <dbReference type="ARBA" id="ARBA00023136"/>
    </source>
</evidence>
<gene>
    <name evidence="11" type="ORF">SLS63_001445</name>
</gene>